<organism evidence="1 2">
    <name type="scientific">Solanum bulbocastanum</name>
    <name type="common">Wild potato</name>
    <dbReference type="NCBI Taxonomy" id="147425"/>
    <lineage>
        <taxon>Eukaryota</taxon>
        <taxon>Viridiplantae</taxon>
        <taxon>Streptophyta</taxon>
        <taxon>Embryophyta</taxon>
        <taxon>Tracheophyta</taxon>
        <taxon>Spermatophyta</taxon>
        <taxon>Magnoliopsida</taxon>
        <taxon>eudicotyledons</taxon>
        <taxon>Gunneridae</taxon>
        <taxon>Pentapetalae</taxon>
        <taxon>asterids</taxon>
        <taxon>lamiids</taxon>
        <taxon>Solanales</taxon>
        <taxon>Solanaceae</taxon>
        <taxon>Solanoideae</taxon>
        <taxon>Solaneae</taxon>
        <taxon>Solanum</taxon>
    </lineage>
</organism>
<proteinExistence type="predicted"/>
<protein>
    <submittedName>
        <fullName evidence="1">Uncharacterized protein</fullName>
    </submittedName>
</protein>
<gene>
    <name evidence="1" type="ORF">RDI58_029550</name>
</gene>
<dbReference type="Proteomes" id="UP001371456">
    <property type="component" value="Unassembled WGS sequence"/>
</dbReference>
<accession>A0AAN8Y013</accession>
<dbReference type="PANTHER" id="PTHR34570:SF19">
    <property type="match status" value="1"/>
</dbReference>
<dbReference type="AlphaFoldDB" id="A0AAN8Y013"/>
<name>A0AAN8Y013_SOLBU</name>
<comment type="caution">
    <text evidence="1">The sequence shown here is derived from an EMBL/GenBank/DDBJ whole genome shotgun (WGS) entry which is preliminary data.</text>
</comment>
<keyword evidence="2" id="KW-1185">Reference proteome</keyword>
<evidence type="ECO:0000313" key="1">
    <source>
        <dbReference type="EMBL" id="KAK6774311.1"/>
    </source>
</evidence>
<reference evidence="1 2" key="1">
    <citation type="submission" date="2024-02" db="EMBL/GenBank/DDBJ databases">
        <title>de novo genome assembly of Solanum bulbocastanum strain 11H21.</title>
        <authorList>
            <person name="Hosaka A.J."/>
        </authorList>
    </citation>
    <scope>NUCLEOTIDE SEQUENCE [LARGE SCALE GENOMIC DNA]</scope>
    <source>
        <tissue evidence="1">Young leaves</tissue>
    </source>
</reference>
<dbReference type="PANTHER" id="PTHR34570">
    <property type="entry name" value="OS03G0593100 PROTEIN"/>
    <property type="match status" value="1"/>
</dbReference>
<evidence type="ECO:0000313" key="2">
    <source>
        <dbReference type="Proteomes" id="UP001371456"/>
    </source>
</evidence>
<dbReference type="EMBL" id="JBANQN010000012">
    <property type="protein sequence ID" value="KAK6774311.1"/>
    <property type="molecule type" value="Genomic_DNA"/>
</dbReference>
<sequence>MGRPNNDPTIAGPSIVLLQERFRQLEKAKEQRENRTSKLFSQPQVMTQIKNHASVKPEFIHQLIFRSEMLDSDQDKFFLELSLNNKHTGYQVRKTQPLWRALTPKCKYENSEVDTSLHL</sequence>